<dbReference type="Proteomes" id="UP000237631">
    <property type="component" value="Unassembled WGS sequence"/>
</dbReference>
<organism evidence="3 4">
    <name type="scientific">Cercospora berteroae</name>
    <dbReference type="NCBI Taxonomy" id="357750"/>
    <lineage>
        <taxon>Eukaryota</taxon>
        <taxon>Fungi</taxon>
        <taxon>Dikarya</taxon>
        <taxon>Ascomycota</taxon>
        <taxon>Pezizomycotina</taxon>
        <taxon>Dothideomycetes</taxon>
        <taxon>Dothideomycetidae</taxon>
        <taxon>Mycosphaerellales</taxon>
        <taxon>Mycosphaerellaceae</taxon>
        <taxon>Cercospora</taxon>
    </lineage>
</organism>
<evidence type="ECO:0000313" key="4">
    <source>
        <dbReference type="Proteomes" id="UP000237631"/>
    </source>
</evidence>
<sequence length="567" mass="63613">MSATSEVSHSDLSVLPTYGTARITNVEHLASYNWIEAPIATIAVPGGPPVWSPANYSKQVKKDSGHVYIAQNAARHPESPMEPLFRALFIERPEFNISETDLVSDRNNIRKLLAFVDPATSTNSLESFTIRAEFVEGTVIFCRDEAKVQEFIGKNEFRGFGHEFEKAYTKPTVSKSTGHHRIISYVFCDRRFLIRHETDGYVDARGAPAGKYQEGDMIDLLRSLSLNEGLPTGEGAAASSKLTVWKTGIKVPLTSTLEIKTRVVHKPLSIDEAAPQLWVSQTPKLVRAYHKRGVFDPPSVEDVTALVKEWEEKNEEALQKLGALIHRIIEVVKEYACATIRLVPEDGKLIIGREEARNMLPRDLYSKWTDAMSSDLGRPDADEPCATGVTESVGKNRASVSSETEIQMGNDAFSIPLHKFPYLMALFQQLCNTYGFLRVDVLEGQSLDDLIINIKAGKRELDLGEKGDKRLARDSAFRLVYYILTGESHFTKRESDQIYNAVLYIVSHPGTFKHKARNIVRAVYEDRFQCSAKQMARLHDWKKREDPEDDGETTASSFSDVYLSSDS</sequence>
<protein>
    <recommendedName>
        <fullName evidence="5">Geranylgeranyl pyrophosphate synthetase</fullName>
    </recommendedName>
</protein>
<dbReference type="AlphaFoldDB" id="A0A2S6CE34"/>
<evidence type="ECO:0000256" key="1">
    <source>
        <dbReference type="SAM" id="Coils"/>
    </source>
</evidence>
<name>A0A2S6CE34_9PEZI</name>
<dbReference type="EMBL" id="PNEN01000478">
    <property type="protein sequence ID" value="PPJ57990.1"/>
    <property type="molecule type" value="Genomic_DNA"/>
</dbReference>
<feature type="compositionally biased region" description="Low complexity" evidence="2">
    <location>
        <begin position="556"/>
        <end position="567"/>
    </location>
</feature>
<evidence type="ECO:0000313" key="3">
    <source>
        <dbReference type="EMBL" id="PPJ57990.1"/>
    </source>
</evidence>
<accession>A0A2S6CE34</accession>
<gene>
    <name evidence="3" type="ORF">CBER1_11868</name>
</gene>
<feature type="region of interest" description="Disordered" evidence="2">
    <location>
        <begin position="541"/>
        <end position="567"/>
    </location>
</feature>
<proteinExistence type="predicted"/>
<comment type="caution">
    <text evidence="3">The sequence shown here is derived from an EMBL/GenBank/DDBJ whole genome shotgun (WGS) entry which is preliminary data.</text>
</comment>
<feature type="coiled-coil region" evidence="1">
    <location>
        <begin position="300"/>
        <end position="327"/>
    </location>
</feature>
<evidence type="ECO:0000256" key="2">
    <source>
        <dbReference type="SAM" id="MobiDB-lite"/>
    </source>
</evidence>
<dbReference type="PANTHER" id="PTHR35179:SF2">
    <property type="entry name" value="START DOMAIN-CONTAINING PROTEIN"/>
    <property type="match status" value="1"/>
</dbReference>
<dbReference type="PANTHER" id="PTHR35179">
    <property type="entry name" value="PROTEIN CBG02620"/>
    <property type="match status" value="1"/>
</dbReference>
<evidence type="ECO:0008006" key="5">
    <source>
        <dbReference type="Google" id="ProtNLM"/>
    </source>
</evidence>
<keyword evidence="1" id="KW-0175">Coiled coil</keyword>
<reference evidence="4" key="1">
    <citation type="journal article" date="2017" name="bioRxiv">
        <title>Conservation of a gene cluster reveals novel cercosporin biosynthetic mechanisms and extends production to the genus Colletotrichum.</title>
        <authorList>
            <person name="de Jonge R."/>
            <person name="Ebert M.K."/>
            <person name="Huitt-Roehl C.R."/>
            <person name="Pal P."/>
            <person name="Suttle J.C."/>
            <person name="Spanner R.E."/>
            <person name="Neubauer J.D."/>
            <person name="Jurick W.M.II."/>
            <person name="Stott K.A."/>
            <person name="Secor G.A."/>
            <person name="Thomma B.P.H.J."/>
            <person name="Van de Peer Y."/>
            <person name="Townsend C.A."/>
            <person name="Bolton M.D."/>
        </authorList>
    </citation>
    <scope>NUCLEOTIDE SEQUENCE [LARGE SCALE GENOMIC DNA]</scope>
    <source>
        <strain evidence="4">CBS538.71</strain>
    </source>
</reference>
<dbReference type="STRING" id="357750.A0A2S6CE34"/>
<feature type="region of interest" description="Disordered" evidence="2">
    <location>
        <begin position="376"/>
        <end position="396"/>
    </location>
</feature>
<keyword evidence="4" id="KW-1185">Reference proteome</keyword>
<dbReference type="OrthoDB" id="420564at2759"/>